<proteinExistence type="predicted"/>
<dbReference type="Pfam" id="PF12965">
    <property type="entry name" value="DUF3854"/>
    <property type="match status" value="1"/>
</dbReference>
<dbReference type="EMBL" id="VJXY01000074">
    <property type="protein sequence ID" value="MBD6620632.1"/>
    <property type="molecule type" value="Genomic_DNA"/>
</dbReference>
<dbReference type="SUPFAM" id="SSF52540">
    <property type="entry name" value="P-loop containing nucleoside triphosphate hydrolases"/>
    <property type="match status" value="1"/>
</dbReference>
<dbReference type="SUPFAM" id="SSF55464">
    <property type="entry name" value="Origin of replication-binding domain, RBD-like"/>
    <property type="match status" value="1"/>
</dbReference>
<evidence type="ECO:0000259" key="3">
    <source>
        <dbReference type="Pfam" id="PF08751"/>
    </source>
</evidence>
<gene>
    <name evidence="5" type="ORF">FNW02_33900</name>
</gene>
<dbReference type="PANTHER" id="PTHR34985">
    <property type="entry name" value="SLR0554 PROTEIN"/>
    <property type="match status" value="1"/>
</dbReference>
<feature type="coiled-coil region" evidence="1">
    <location>
        <begin position="832"/>
        <end position="859"/>
    </location>
</feature>
<dbReference type="Proteomes" id="UP001165986">
    <property type="component" value="Unassembled WGS sequence"/>
</dbReference>
<dbReference type="Pfam" id="PF01443">
    <property type="entry name" value="Viral_helicase1"/>
    <property type="match status" value="1"/>
</dbReference>
<dbReference type="Gene3D" id="2.30.30.940">
    <property type="match status" value="1"/>
</dbReference>
<feature type="domain" description="DUF3854" evidence="4">
    <location>
        <begin position="1102"/>
        <end position="1229"/>
    </location>
</feature>
<dbReference type="Gene3D" id="3.40.50.300">
    <property type="entry name" value="P-loop containing nucleotide triphosphate hydrolases"/>
    <property type="match status" value="2"/>
</dbReference>
<dbReference type="Pfam" id="PF13604">
    <property type="entry name" value="AAA_30"/>
    <property type="match status" value="1"/>
</dbReference>
<evidence type="ECO:0000313" key="6">
    <source>
        <dbReference type="Proteomes" id="UP001165986"/>
    </source>
</evidence>
<evidence type="ECO:0000256" key="1">
    <source>
        <dbReference type="SAM" id="Coils"/>
    </source>
</evidence>
<feature type="coiled-coil region" evidence="1">
    <location>
        <begin position="1334"/>
        <end position="1369"/>
    </location>
</feature>
<dbReference type="InterPro" id="IPR024385">
    <property type="entry name" value="DUF3854"/>
</dbReference>
<sequence>MLTAANVSSEMAVNYFVKNYYHQGKSRWSGQGAEKLGLSGEIDNEDAFKNVIEGRSPQGSEQLNARVVKGKGEERRAALDCTFSAPKSVSLMALVGGDARLIDAHHQALKEVLQLIEQRYVYTRVTDDNGRHRVKTGNLVVAQFDHIESRELDPHLHTHCLLMNMTQTPDGRWLSLGNSEIFANKKFLGMTYQSFLAREVQKLGYEVEQRQHGQFEIKGFKQQELEAFSKRRQQIIAASGANSTWAEREKIWDQTRQRKQKVTEDELKSLWQQEVAALGLTFVKGGEPSSQQADEIVEQKSLIDALNNAIAHCNERNVAFTQEDLEKFILEERLATDLRAIEPLIREHQELIVLPGLERQYTTWDAVKREIATIGLMSDGQGKVNPMLHPEVAQSYLEKTSLNTGQRQAVQLAATTSDQFIAWQGVAGAGKTFALSQLKALATDAGYTIIGFAPSSAAAKVLSQELEVQSETVARLLVTEPPPLIEPNQVWIVDEAGLLSAKDAYALLQRATQEQARVILVGDTRQMSAVEAGNPFKSLQQAGIETAYMNESLRQKDPELKLAVDLIADGRIEAGFERLLANGSIKTVDAESKAEAIASDYMAATPQQRAKTLVLAGTNIERLSITQAIRSHLKDEGTLGEIATITQLQTKNLSKVQMRFAHNFEIGDVVMPTRDYKRRGLTKGQLYEVVGQTTDSLTLKSDDGKHLEVDTAFDKAVYQRQEIEIAVGDHLQWKKNDRQLERRNGQGFVVAAIAGGQAEIKYLDSDRSESISLSQAQNLDYALVSTTYSSQGKTADHVLISADHTIGQESFYVAASRARHELKIYTEDPARLVELAQESKAKENALELLRQQVRQKKAEFPEATAIFINIDVDVAQSPKPKPKAAKQMPCPAVEVKQTGTEVIGVPNRKQGTVDFSAPILISPPPTVAFWTPEKTEAPNHIEAKHWLELVEESAIHPDIAKLNFKTLQYDVAEGQHEAWGRLLYSEKFDEKAHRINTGVLVKKWLDTYAHLDHGGWWCSAGVDPRSFLHLEPGQQPQSKLWGCLKPNNPRAKADKPGKFIKYEHPPQVEGSIFLLDVPEHIADKIYKKAGVEPSLSERASGFWYCVWKHNIPITLTEGAKKAASLLSQGHATIGLPGITTGYRREKTVMEDGTIVKGEAHLHQELAPFATKGRSIKFCFDYETKPETKQNIESAISTTGKLLKKVGASVSVVDLIGPEKGADDFIVAQGGLAYEKLSHQAMKLSEWKRWIRDMKYLRSEEELPKRVTPQEQQQRLEVKATMSPNAIAMSEKFRKQLELMRDEDLAKLDLYIADYFKEHENEDDLQTQGLRVVRKVLLEQQAEILEKSKKQKLEEEKEVLSSEMELKVSEMIEKMSNEELGNLVLEVMSYFKKPHQENDPQFEQMKVIRGVMKSMKSKIIERVADYKEELDQSEQIRLRH</sequence>
<evidence type="ECO:0000259" key="2">
    <source>
        <dbReference type="Pfam" id="PF01443"/>
    </source>
</evidence>
<dbReference type="InterPro" id="IPR027351">
    <property type="entry name" value="(+)RNA_virus_helicase_core_dom"/>
</dbReference>
<dbReference type="CDD" id="cd17933">
    <property type="entry name" value="DEXSc_RecD-like"/>
    <property type="match status" value="1"/>
</dbReference>
<feature type="domain" description="TrwC relaxase" evidence="3">
    <location>
        <begin position="13"/>
        <end position="277"/>
    </location>
</feature>
<dbReference type="InterPro" id="IPR014059">
    <property type="entry name" value="TraI/TrwC_relax"/>
</dbReference>
<comment type="caution">
    <text evidence="5">The sequence shown here is derived from an EMBL/GenBank/DDBJ whole genome shotgun (WGS) entry which is preliminary data.</text>
</comment>
<dbReference type="RefSeq" id="WP_191761944.1">
    <property type="nucleotide sequence ID" value="NZ_VJXY01000074.1"/>
</dbReference>
<reference evidence="5" key="1">
    <citation type="submission" date="2019-07" db="EMBL/GenBank/DDBJ databases">
        <title>Toxilogical consequences of a new and cryptic species of cyanobacteria (Komarekiella delphini-convector) recovered from the epidermis of a bottlenose dolphin and 1500 ft. in the air.</title>
        <authorList>
            <person name="Brown A.O."/>
            <person name="Dvorak P."/>
            <person name="Villanueva C.D."/>
            <person name="Foss A.J."/>
            <person name="Garvey A.D."/>
            <person name="Gibson Q.A."/>
            <person name="Johansen J.R."/>
            <person name="Casamatta D.A."/>
        </authorList>
    </citation>
    <scope>NUCLEOTIDE SEQUENCE</scope>
    <source>
        <strain evidence="5">SJRDD-AB1</strain>
    </source>
</reference>
<dbReference type="NCBIfam" id="TIGR02686">
    <property type="entry name" value="relax_trwC"/>
    <property type="match status" value="1"/>
</dbReference>
<keyword evidence="6" id="KW-1185">Reference proteome</keyword>
<feature type="domain" description="(+)RNA virus helicase C-terminal" evidence="2">
    <location>
        <begin position="771"/>
        <end position="826"/>
    </location>
</feature>
<dbReference type="NCBIfam" id="NF041492">
    <property type="entry name" value="MobF"/>
    <property type="match status" value="1"/>
</dbReference>
<name>A0AA40T4T0_9NOST</name>
<dbReference type="InterPro" id="IPR027417">
    <property type="entry name" value="P-loop_NTPase"/>
</dbReference>
<dbReference type="GO" id="GO:0005524">
    <property type="term" value="F:ATP binding"/>
    <property type="evidence" value="ECO:0007669"/>
    <property type="project" value="InterPro"/>
</dbReference>
<evidence type="ECO:0000313" key="5">
    <source>
        <dbReference type="EMBL" id="MBD6620632.1"/>
    </source>
</evidence>
<keyword evidence="1" id="KW-0175">Coiled coil</keyword>
<dbReference type="InterPro" id="IPR014862">
    <property type="entry name" value="TrwC"/>
</dbReference>
<dbReference type="PANTHER" id="PTHR34985:SF1">
    <property type="entry name" value="SLR0554 PROTEIN"/>
    <property type="match status" value="1"/>
</dbReference>
<accession>A0AA40T4T0</accession>
<dbReference type="Pfam" id="PF08751">
    <property type="entry name" value="TrwC"/>
    <property type="match status" value="1"/>
</dbReference>
<organism evidence="5 6">
    <name type="scientific">Komarekiella delphini-convector SJRDD-AB1</name>
    <dbReference type="NCBI Taxonomy" id="2593771"/>
    <lineage>
        <taxon>Bacteria</taxon>
        <taxon>Bacillati</taxon>
        <taxon>Cyanobacteriota</taxon>
        <taxon>Cyanophyceae</taxon>
        <taxon>Nostocales</taxon>
        <taxon>Nostocaceae</taxon>
        <taxon>Komarekiella</taxon>
        <taxon>Komarekiella delphini-convector</taxon>
    </lineage>
</organism>
<dbReference type="CDD" id="cd18809">
    <property type="entry name" value="SF1_C_RecD"/>
    <property type="match status" value="1"/>
</dbReference>
<protein>
    <submittedName>
        <fullName evidence="5">Conjugative relaxase</fullName>
    </submittedName>
</protein>
<evidence type="ECO:0000259" key="4">
    <source>
        <dbReference type="Pfam" id="PF12965"/>
    </source>
</evidence>